<dbReference type="HOGENOM" id="CLU_2795505_0_0_1"/>
<reference evidence="2" key="1">
    <citation type="journal article" date="2011" name="PLoS Genet.">
        <title>Genomic analysis of the necrotrophic fungal pathogens Sclerotinia sclerotiorum and Botrytis cinerea.</title>
        <authorList>
            <person name="Amselem J."/>
            <person name="Cuomo C.A."/>
            <person name="van Kan J.A."/>
            <person name="Viaud M."/>
            <person name="Benito E.P."/>
            <person name="Couloux A."/>
            <person name="Coutinho P.M."/>
            <person name="de Vries R.P."/>
            <person name="Dyer P.S."/>
            <person name="Fillinger S."/>
            <person name="Fournier E."/>
            <person name="Gout L."/>
            <person name="Hahn M."/>
            <person name="Kohn L."/>
            <person name="Lapalu N."/>
            <person name="Plummer K.M."/>
            <person name="Pradier J.M."/>
            <person name="Quevillon E."/>
            <person name="Sharon A."/>
            <person name="Simon A."/>
            <person name="ten Have A."/>
            <person name="Tudzynski B."/>
            <person name="Tudzynski P."/>
            <person name="Wincker P."/>
            <person name="Andrew M."/>
            <person name="Anthouard V."/>
            <person name="Beever R.E."/>
            <person name="Beffa R."/>
            <person name="Benoit I."/>
            <person name="Bouzid O."/>
            <person name="Brault B."/>
            <person name="Chen Z."/>
            <person name="Choquer M."/>
            <person name="Collemare J."/>
            <person name="Cotton P."/>
            <person name="Danchin E.G."/>
            <person name="Da Silva C."/>
            <person name="Gautier A."/>
            <person name="Giraud C."/>
            <person name="Giraud T."/>
            <person name="Gonzalez C."/>
            <person name="Grossetete S."/>
            <person name="Guldener U."/>
            <person name="Henrissat B."/>
            <person name="Howlett B.J."/>
            <person name="Kodira C."/>
            <person name="Kretschmer M."/>
            <person name="Lappartient A."/>
            <person name="Leroch M."/>
            <person name="Levis C."/>
            <person name="Mauceli E."/>
            <person name="Neuveglise C."/>
            <person name="Oeser B."/>
            <person name="Pearson M."/>
            <person name="Poulain J."/>
            <person name="Poussereau N."/>
            <person name="Quesneville H."/>
            <person name="Rascle C."/>
            <person name="Schumacher J."/>
            <person name="Segurens B."/>
            <person name="Sexton A."/>
            <person name="Silva E."/>
            <person name="Sirven C."/>
            <person name="Soanes D.M."/>
            <person name="Talbot N.J."/>
            <person name="Templeton M."/>
            <person name="Yandava C."/>
            <person name="Yarden O."/>
            <person name="Zeng Q."/>
            <person name="Rollins J.A."/>
            <person name="Lebrun M.H."/>
            <person name="Dickman M."/>
        </authorList>
    </citation>
    <scope>NUCLEOTIDE SEQUENCE [LARGE SCALE GENOMIC DNA]</scope>
    <source>
        <strain evidence="2">ATCC 18683 / 1980 / Ss-1</strain>
    </source>
</reference>
<dbReference type="GeneID" id="5485935"/>
<sequence length="68" mass="7687">MLSASSPAGRLSLRAMYRSSFHFGSRALVHPRVLDLAGRNRGLYRSTSYDNFMAHLHLCGYIRMPQST</sequence>
<protein>
    <submittedName>
        <fullName evidence="1">Uncharacterized protein</fullName>
    </submittedName>
</protein>
<evidence type="ECO:0000313" key="1">
    <source>
        <dbReference type="EMBL" id="EDN93518.1"/>
    </source>
</evidence>
<gene>
    <name evidence="1" type="ORF">SS1G_09385</name>
</gene>
<proteinExistence type="predicted"/>
<dbReference type="AlphaFoldDB" id="A7EVM6"/>
<dbReference type="InParanoid" id="A7EVM6"/>
<accession>A7EVM6</accession>
<evidence type="ECO:0000313" key="2">
    <source>
        <dbReference type="Proteomes" id="UP000001312"/>
    </source>
</evidence>
<dbReference type="EMBL" id="CH476633">
    <property type="protein sequence ID" value="EDN93518.1"/>
    <property type="molecule type" value="Genomic_DNA"/>
</dbReference>
<keyword evidence="2" id="KW-1185">Reference proteome</keyword>
<dbReference type="KEGG" id="ssl:SS1G_09385"/>
<dbReference type="Proteomes" id="UP000001312">
    <property type="component" value="Unassembled WGS sequence"/>
</dbReference>
<dbReference type="RefSeq" id="XP_001589663.1">
    <property type="nucleotide sequence ID" value="XM_001589613.1"/>
</dbReference>
<name>A7EVM6_SCLS1</name>
<organism evidence="1 2">
    <name type="scientific">Sclerotinia sclerotiorum (strain ATCC 18683 / 1980 / Ss-1)</name>
    <name type="common">White mold</name>
    <name type="synonym">Whetzelinia sclerotiorum</name>
    <dbReference type="NCBI Taxonomy" id="665079"/>
    <lineage>
        <taxon>Eukaryota</taxon>
        <taxon>Fungi</taxon>
        <taxon>Dikarya</taxon>
        <taxon>Ascomycota</taxon>
        <taxon>Pezizomycotina</taxon>
        <taxon>Leotiomycetes</taxon>
        <taxon>Helotiales</taxon>
        <taxon>Sclerotiniaceae</taxon>
        <taxon>Sclerotinia</taxon>
    </lineage>
</organism>